<evidence type="ECO:0000256" key="1">
    <source>
        <dbReference type="SAM" id="MobiDB-lite"/>
    </source>
</evidence>
<accession>A0A3N4J8I9</accession>
<feature type="region of interest" description="Disordered" evidence="1">
    <location>
        <begin position="267"/>
        <end position="293"/>
    </location>
</feature>
<dbReference type="AlphaFoldDB" id="A0A3N4J8I9"/>
<keyword evidence="3" id="KW-1185">Reference proteome</keyword>
<protein>
    <submittedName>
        <fullName evidence="2">Uncharacterized protein</fullName>
    </submittedName>
</protein>
<gene>
    <name evidence="2" type="ORF">L873DRAFT_1847092</name>
</gene>
<feature type="compositionally biased region" description="Polar residues" evidence="1">
    <location>
        <begin position="275"/>
        <end position="293"/>
    </location>
</feature>
<feature type="compositionally biased region" description="Pro residues" evidence="1">
    <location>
        <begin position="353"/>
        <end position="364"/>
    </location>
</feature>
<name>A0A3N4J8I9_9PEZI</name>
<dbReference type="EMBL" id="ML120449">
    <property type="protein sequence ID" value="RPA93607.1"/>
    <property type="molecule type" value="Genomic_DNA"/>
</dbReference>
<reference evidence="2 3" key="1">
    <citation type="journal article" date="2018" name="Nat. Ecol. Evol.">
        <title>Pezizomycetes genomes reveal the molecular basis of ectomycorrhizal truffle lifestyle.</title>
        <authorList>
            <person name="Murat C."/>
            <person name="Payen T."/>
            <person name="Noel B."/>
            <person name="Kuo A."/>
            <person name="Morin E."/>
            <person name="Chen J."/>
            <person name="Kohler A."/>
            <person name="Krizsan K."/>
            <person name="Balestrini R."/>
            <person name="Da Silva C."/>
            <person name="Montanini B."/>
            <person name="Hainaut M."/>
            <person name="Levati E."/>
            <person name="Barry K.W."/>
            <person name="Belfiori B."/>
            <person name="Cichocki N."/>
            <person name="Clum A."/>
            <person name="Dockter R.B."/>
            <person name="Fauchery L."/>
            <person name="Guy J."/>
            <person name="Iotti M."/>
            <person name="Le Tacon F."/>
            <person name="Lindquist E.A."/>
            <person name="Lipzen A."/>
            <person name="Malagnac F."/>
            <person name="Mello A."/>
            <person name="Molinier V."/>
            <person name="Miyauchi S."/>
            <person name="Poulain J."/>
            <person name="Riccioni C."/>
            <person name="Rubini A."/>
            <person name="Sitrit Y."/>
            <person name="Splivallo R."/>
            <person name="Traeger S."/>
            <person name="Wang M."/>
            <person name="Zifcakova L."/>
            <person name="Wipf D."/>
            <person name="Zambonelli A."/>
            <person name="Paolocci F."/>
            <person name="Nowrousian M."/>
            <person name="Ottonello S."/>
            <person name="Baldrian P."/>
            <person name="Spatafora J.W."/>
            <person name="Henrissat B."/>
            <person name="Nagy L.G."/>
            <person name="Aury J.M."/>
            <person name="Wincker P."/>
            <person name="Grigoriev I.V."/>
            <person name="Bonfante P."/>
            <person name="Martin F.M."/>
        </authorList>
    </citation>
    <scope>NUCLEOTIDE SEQUENCE [LARGE SCALE GENOMIC DNA]</scope>
    <source>
        <strain evidence="2 3">120613-1</strain>
    </source>
</reference>
<feature type="compositionally biased region" description="Basic and acidic residues" evidence="1">
    <location>
        <begin position="218"/>
        <end position="243"/>
    </location>
</feature>
<evidence type="ECO:0000313" key="3">
    <source>
        <dbReference type="Proteomes" id="UP000276215"/>
    </source>
</evidence>
<proteinExistence type="predicted"/>
<evidence type="ECO:0000313" key="2">
    <source>
        <dbReference type="EMBL" id="RPA93607.1"/>
    </source>
</evidence>
<feature type="region of interest" description="Disordered" evidence="1">
    <location>
        <begin position="209"/>
        <end position="248"/>
    </location>
</feature>
<feature type="region of interest" description="Disordered" evidence="1">
    <location>
        <begin position="313"/>
        <end position="365"/>
    </location>
</feature>
<feature type="compositionally biased region" description="Polar residues" evidence="1">
    <location>
        <begin position="313"/>
        <end position="337"/>
    </location>
</feature>
<feature type="region of interest" description="Disordered" evidence="1">
    <location>
        <begin position="58"/>
        <end position="98"/>
    </location>
</feature>
<dbReference type="Proteomes" id="UP000276215">
    <property type="component" value="Unassembled WGS sequence"/>
</dbReference>
<organism evidence="2 3">
    <name type="scientific">Choiromyces venosus 120613-1</name>
    <dbReference type="NCBI Taxonomy" id="1336337"/>
    <lineage>
        <taxon>Eukaryota</taxon>
        <taxon>Fungi</taxon>
        <taxon>Dikarya</taxon>
        <taxon>Ascomycota</taxon>
        <taxon>Pezizomycotina</taxon>
        <taxon>Pezizomycetes</taxon>
        <taxon>Pezizales</taxon>
        <taxon>Tuberaceae</taxon>
        <taxon>Choiromyces</taxon>
    </lineage>
</organism>
<sequence length="414" mass="46047">MSAGEWWEEDQSHDSNHTVNTSIREYLPSPSPTIPQNQAIPINHILIPNQHISSTGCSPSYIPTASPIPSPTLQLSYPARTRRNQPPSPQHRLPSANPSESALSLHCQVIYQNQCEKTDIEIPVLDLWDLRLQIYEVVNEIHESDSGEKLPFDKSFQLEYKLSNEAAKGEWNRLPGEQALRVLEAEIREHEGQRRRGLKALTIRFRPRTKNSASGDSVGKRVLKDSQKDMEEGGAGKKAKENPPDPVQLTPGLLSYWATALYDDPNGITGPIRGTPSQPQSISPFHSFSQNGQPSSAVPMIIYNIGQPITPQTLPSPITSSKAASTNISTQQSTSHIHQLDSTRHPPLSSTSQPPPPSLLPPLSPRKAEHCEKLFRMSASSILSFLSDNDSHKRDFNFRVPLWEEQYISPSQIP</sequence>